<evidence type="ECO:0000259" key="1">
    <source>
        <dbReference type="PROSITE" id="PS51085"/>
    </source>
</evidence>
<gene>
    <name evidence="2" type="ORF">D7M11_11385</name>
</gene>
<dbReference type="Gene3D" id="3.10.20.30">
    <property type="match status" value="1"/>
</dbReference>
<dbReference type="Proteomes" id="UP000282311">
    <property type="component" value="Unassembled WGS sequence"/>
</dbReference>
<protein>
    <submittedName>
        <fullName evidence="2">Ferredoxin</fullName>
    </submittedName>
</protein>
<accession>A0A3B0CKR7</accession>
<dbReference type="Pfam" id="PF00111">
    <property type="entry name" value="Fer2"/>
    <property type="match status" value="1"/>
</dbReference>
<evidence type="ECO:0000313" key="3">
    <source>
        <dbReference type="Proteomes" id="UP000282311"/>
    </source>
</evidence>
<comment type="caution">
    <text evidence="2">The sequence shown here is derived from an EMBL/GenBank/DDBJ whole genome shotgun (WGS) entry which is preliminary data.</text>
</comment>
<dbReference type="InterPro" id="IPR012675">
    <property type="entry name" value="Beta-grasp_dom_sf"/>
</dbReference>
<sequence length="107" mass="11249">MPDNKSAQVKRGTSVLDASRRARVAIRTRCGGNASCLMCKVVAADGGAGLSAPGDNERHKLGGLLADGYRLACQAKVNGDCTVAVPEDPLKAAIRAQLAKREDEDLW</sequence>
<dbReference type="EMBL" id="RBAH01000007">
    <property type="protein sequence ID" value="RKN84819.1"/>
    <property type="molecule type" value="Genomic_DNA"/>
</dbReference>
<keyword evidence="3" id="KW-1185">Reference proteome</keyword>
<dbReference type="InterPro" id="IPR036010">
    <property type="entry name" value="2Fe-2S_ferredoxin-like_sf"/>
</dbReference>
<reference evidence="2 3" key="1">
    <citation type="journal article" date="2007" name="Int. J. Syst. Evol. Microbiol.">
        <title>Paenibacillus ginsengarvi sp. nov., isolated from soil from ginseng cultivation.</title>
        <authorList>
            <person name="Yoon M.H."/>
            <person name="Ten L.N."/>
            <person name="Im W.T."/>
        </authorList>
    </citation>
    <scope>NUCLEOTIDE SEQUENCE [LARGE SCALE GENOMIC DNA]</scope>
    <source>
        <strain evidence="2 3">KCTC 13059</strain>
    </source>
</reference>
<evidence type="ECO:0000313" key="2">
    <source>
        <dbReference type="EMBL" id="RKN84819.1"/>
    </source>
</evidence>
<dbReference type="SUPFAM" id="SSF54292">
    <property type="entry name" value="2Fe-2S ferredoxin-like"/>
    <property type="match status" value="1"/>
</dbReference>
<dbReference type="AlphaFoldDB" id="A0A3B0CKR7"/>
<feature type="domain" description="2Fe-2S ferredoxin-type" evidence="1">
    <location>
        <begin position="1"/>
        <end position="89"/>
    </location>
</feature>
<dbReference type="CDD" id="cd00207">
    <property type="entry name" value="fer2"/>
    <property type="match status" value="1"/>
</dbReference>
<dbReference type="OrthoDB" id="9810588at2"/>
<dbReference type="InterPro" id="IPR001041">
    <property type="entry name" value="2Fe-2S_ferredoxin-type"/>
</dbReference>
<name>A0A3B0CKR7_9BACL</name>
<proteinExistence type="predicted"/>
<dbReference type="PROSITE" id="PS51085">
    <property type="entry name" value="2FE2S_FER_2"/>
    <property type="match status" value="1"/>
</dbReference>
<organism evidence="2 3">
    <name type="scientific">Paenibacillus ginsengarvi</name>
    <dbReference type="NCBI Taxonomy" id="400777"/>
    <lineage>
        <taxon>Bacteria</taxon>
        <taxon>Bacillati</taxon>
        <taxon>Bacillota</taxon>
        <taxon>Bacilli</taxon>
        <taxon>Bacillales</taxon>
        <taxon>Paenibacillaceae</taxon>
        <taxon>Paenibacillus</taxon>
    </lineage>
</organism>
<dbReference type="GO" id="GO:0051536">
    <property type="term" value="F:iron-sulfur cluster binding"/>
    <property type="evidence" value="ECO:0007669"/>
    <property type="project" value="InterPro"/>
</dbReference>